<dbReference type="InterPro" id="IPR020456">
    <property type="entry name" value="Acylphosphatase"/>
</dbReference>
<dbReference type="EMBL" id="DXEZ01000077">
    <property type="protein sequence ID" value="HIX53938.1"/>
    <property type="molecule type" value="Genomic_DNA"/>
</dbReference>
<evidence type="ECO:0000256" key="4">
    <source>
        <dbReference type="PROSITE-ProRule" id="PRU00520"/>
    </source>
</evidence>
<comment type="caution">
    <text evidence="8">The sequence shown here is derived from an EMBL/GenBank/DDBJ whole genome shotgun (WGS) entry which is preliminary data.</text>
</comment>
<organism evidence="8 9">
    <name type="scientific">Candidatus Sphingobacterium stercoripullorum</name>
    <dbReference type="NCBI Taxonomy" id="2838759"/>
    <lineage>
        <taxon>Bacteria</taxon>
        <taxon>Pseudomonadati</taxon>
        <taxon>Bacteroidota</taxon>
        <taxon>Sphingobacteriia</taxon>
        <taxon>Sphingobacteriales</taxon>
        <taxon>Sphingobacteriaceae</taxon>
        <taxon>Sphingobacterium</taxon>
    </lineage>
</organism>
<dbReference type="PANTHER" id="PTHR47268:SF4">
    <property type="entry name" value="ACYLPHOSPHATASE"/>
    <property type="match status" value="1"/>
</dbReference>
<accession>A0A9D1W837</accession>
<dbReference type="InterPro" id="IPR001792">
    <property type="entry name" value="Acylphosphatase-like_dom"/>
</dbReference>
<evidence type="ECO:0000259" key="7">
    <source>
        <dbReference type="PROSITE" id="PS51160"/>
    </source>
</evidence>
<feature type="active site" evidence="4">
    <location>
        <position position="36"/>
    </location>
</feature>
<dbReference type="PROSITE" id="PS00150">
    <property type="entry name" value="ACYLPHOSPHATASE_1"/>
    <property type="match status" value="1"/>
</dbReference>
<dbReference type="EC" id="3.6.1.7" evidence="2 4"/>
<gene>
    <name evidence="8" type="ORF">H9853_02840</name>
</gene>
<evidence type="ECO:0000256" key="2">
    <source>
        <dbReference type="ARBA" id="ARBA00012150"/>
    </source>
</evidence>
<feature type="active site" evidence="4">
    <location>
        <position position="18"/>
    </location>
</feature>
<dbReference type="GO" id="GO:0003998">
    <property type="term" value="F:acylphosphatase activity"/>
    <property type="evidence" value="ECO:0007669"/>
    <property type="project" value="UniProtKB-EC"/>
</dbReference>
<protein>
    <recommendedName>
        <fullName evidence="2 4">Acylphosphatase</fullName>
        <ecNumber evidence="2 4">3.6.1.7</ecNumber>
    </recommendedName>
</protein>
<dbReference type="AlphaFoldDB" id="A0A9D1W837"/>
<evidence type="ECO:0000256" key="6">
    <source>
        <dbReference type="RuleBase" id="RU004168"/>
    </source>
</evidence>
<dbReference type="Pfam" id="PF00708">
    <property type="entry name" value="Acylphosphatase"/>
    <property type="match status" value="1"/>
</dbReference>
<reference evidence="8" key="1">
    <citation type="journal article" date="2021" name="PeerJ">
        <title>Extensive microbial diversity within the chicken gut microbiome revealed by metagenomics and culture.</title>
        <authorList>
            <person name="Gilroy R."/>
            <person name="Ravi A."/>
            <person name="Getino M."/>
            <person name="Pursley I."/>
            <person name="Horton D.L."/>
            <person name="Alikhan N.F."/>
            <person name="Baker D."/>
            <person name="Gharbi K."/>
            <person name="Hall N."/>
            <person name="Watson M."/>
            <person name="Adriaenssens E.M."/>
            <person name="Foster-Nyarko E."/>
            <person name="Jarju S."/>
            <person name="Secka A."/>
            <person name="Antonio M."/>
            <person name="Oren A."/>
            <person name="Chaudhuri R.R."/>
            <person name="La Ragione R."/>
            <person name="Hildebrand F."/>
            <person name="Pallen M.J."/>
        </authorList>
    </citation>
    <scope>NUCLEOTIDE SEQUENCE</scope>
    <source>
        <strain evidence="8">1719</strain>
    </source>
</reference>
<feature type="domain" description="Acylphosphatase-like" evidence="7">
    <location>
        <begin position="3"/>
        <end position="89"/>
    </location>
</feature>
<dbReference type="InterPro" id="IPR036046">
    <property type="entry name" value="Acylphosphatase-like_dom_sf"/>
</dbReference>
<dbReference type="InterPro" id="IPR017968">
    <property type="entry name" value="Acylphosphatase_CS"/>
</dbReference>
<comment type="similarity">
    <text evidence="1 6">Belongs to the acylphosphatase family.</text>
</comment>
<dbReference type="PROSITE" id="PS00151">
    <property type="entry name" value="ACYLPHOSPHATASE_2"/>
    <property type="match status" value="1"/>
</dbReference>
<proteinExistence type="inferred from homology"/>
<evidence type="ECO:0000256" key="3">
    <source>
        <dbReference type="ARBA" id="ARBA00047645"/>
    </source>
</evidence>
<dbReference type="Gene3D" id="3.30.70.100">
    <property type="match status" value="1"/>
</dbReference>
<evidence type="ECO:0000313" key="8">
    <source>
        <dbReference type="EMBL" id="HIX53938.1"/>
    </source>
</evidence>
<sequence length="90" mass="10158">MENLTIKVTGKVQGVYFRVTTKSVADQLGIQGYVMNLEDGSVLIEAEGKKHKMDLFLEWCHKGPDHAEVLEVHKTPGIVKGYTNFVVRRK</sequence>
<dbReference type="Proteomes" id="UP000824156">
    <property type="component" value="Unassembled WGS sequence"/>
</dbReference>
<dbReference type="PROSITE" id="PS51160">
    <property type="entry name" value="ACYLPHOSPHATASE_3"/>
    <property type="match status" value="1"/>
</dbReference>
<dbReference type="PRINTS" id="PR00112">
    <property type="entry name" value="ACYLPHPHTASE"/>
</dbReference>
<reference evidence="8" key="2">
    <citation type="submission" date="2021-04" db="EMBL/GenBank/DDBJ databases">
        <authorList>
            <person name="Gilroy R."/>
        </authorList>
    </citation>
    <scope>NUCLEOTIDE SEQUENCE</scope>
    <source>
        <strain evidence="8">1719</strain>
    </source>
</reference>
<keyword evidence="4 5" id="KW-0378">Hydrolase</keyword>
<dbReference type="PANTHER" id="PTHR47268">
    <property type="entry name" value="ACYLPHOSPHATASE"/>
    <property type="match status" value="1"/>
</dbReference>
<name>A0A9D1W837_9SPHI</name>
<evidence type="ECO:0000256" key="5">
    <source>
        <dbReference type="RuleBase" id="RU000553"/>
    </source>
</evidence>
<comment type="catalytic activity">
    <reaction evidence="3 4 5">
        <text>an acyl phosphate + H2O = a carboxylate + phosphate + H(+)</text>
        <dbReference type="Rhea" id="RHEA:14965"/>
        <dbReference type="ChEBI" id="CHEBI:15377"/>
        <dbReference type="ChEBI" id="CHEBI:15378"/>
        <dbReference type="ChEBI" id="CHEBI:29067"/>
        <dbReference type="ChEBI" id="CHEBI:43474"/>
        <dbReference type="ChEBI" id="CHEBI:59918"/>
        <dbReference type="EC" id="3.6.1.7"/>
    </reaction>
</comment>
<evidence type="ECO:0000256" key="1">
    <source>
        <dbReference type="ARBA" id="ARBA00005614"/>
    </source>
</evidence>
<dbReference type="SUPFAM" id="SSF54975">
    <property type="entry name" value="Acylphosphatase/BLUF domain-like"/>
    <property type="match status" value="1"/>
</dbReference>
<evidence type="ECO:0000313" key="9">
    <source>
        <dbReference type="Proteomes" id="UP000824156"/>
    </source>
</evidence>